<dbReference type="PANTHER" id="PTHR12110">
    <property type="entry name" value="HYDROXYPYRUVATE ISOMERASE"/>
    <property type="match status" value="1"/>
</dbReference>
<sequence length="278" mass="29389">MPTLPPLSCSTITFRDRELPRALDTIAGLGFHQVDLGALAGLCEHVPPTGTAVELSAVAARVRAASLTVTGVNADPGSFNSGADHTAVREAMYRLLDFCADARSQRLVLTCGEPEDSGVPAEEQLKRVAAGLEPVLDRAREVAVELTVEAPHYLRLVNTMTRTDELLAALAPGITQAWDVSHVRAAGEDPAELLPRFADRVSTIHLRDAVPGDIRRPMGLGDIDFARVLTGAAAVGYQGPLVLELETHNSPFSSKEEEVGSALNHLAAALAPKNGEAA</sequence>
<dbReference type="InterPro" id="IPR013022">
    <property type="entry name" value="Xyl_isomerase-like_TIM-brl"/>
</dbReference>
<organism evidence="2 3">
    <name type="scientific">Streptomyces acidicola</name>
    <dbReference type="NCBI Taxonomy" id="2596892"/>
    <lineage>
        <taxon>Bacteria</taxon>
        <taxon>Bacillati</taxon>
        <taxon>Actinomycetota</taxon>
        <taxon>Actinomycetes</taxon>
        <taxon>Kitasatosporales</taxon>
        <taxon>Streptomycetaceae</taxon>
        <taxon>Streptomyces</taxon>
    </lineage>
</organism>
<dbReference type="Proteomes" id="UP000373149">
    <property type="component" value="Unassembled WGS sequence"/>
</dbReference>
<dbReference type="Gene3D" id="3.20.20.150">
    <property type="entry name" value="Divalent-metal-dependent TIM barrel enzymes"/>
    <property type="match status" value="1"/>
</dbReference>
<dbReference type="SUPFAM" id="SSF51658">
    <property type="entry name" value="Xylose isomerase-like"/>
    <property type="match status" value="1"/>
</dbReference>
<dbReference type="InterPro" id="IPR036237">
    <property type="entry name" value="Xyl_isomerase-like_sf"/>
</dbReference>
<keyword evidence="2" id="KW-0413">Isomerase</keyword>
<keyword evidence="3" id="KW-1185">Reference proteome</keyword>
<feature type="domain" description="Xylose isomerase-like TIM barrel" evidence="1">
    <location>
        <begin position="24"/>
        <end position="267"/>
    </location>
</feature>
<dbReference type="Pfam" id="PF01261">
    <property type="entry name" value="AP_endonuc_2"/>
    <property type="match status" value="1"/>
</dbReference>
<evidence type="ECO:0000313" key="2">
    <source>
        <dbReference type="EMBL" id="MPY49693.1"/>
    </source>
</evidence>
<comment type="caution">
    <text evidence="2">The sequence shown here is derived from an EMBL/GenBank/DDBJ whole genome shotgun (WGS) entry which is preliminary data.</text>
</comment>
<dbReference type="GO" id="GO:0016853">
    <property type="term" value="F:isomerase activity"/>
    <property type="evidence" value="ECO:0007669"/>
    <property type="project" value="UniProtKB-KW"/>
</dbReference>
<gene>
    <name evidence="2" type="ORF">FPZ41_14425</name>
</gene>
<protein>
    <submittedName>
        <fullName evidence="2">Sugar phosphate isomerase/epimerase</fullName>
    </submittedName>
</protein>
<dbReference type="PANTHER" id="PTHR12110:SF41">
    <property type="entry name" value="INOSOSE DEHYDRATASE"/>
    <property type="match status" value="1"/>
</dbReference>
<evidence type="ECO:0000259" key="1">
    <source>
        <dbReference type="Pfam" id="PF01261"/>
    </source>
</evidence>
<evidence type="ECO:0000313" key="3">
    <source>
        <dbReference type="Proteomes" id="UP000373149"/>
    </source>
</evidence>
<dbReference type="EMBL" id="VMNX01000043">
    <property type="protein sequence ID" value="MPY49693.1"/>
    <property type="molecule type" value="Genomic_DNA"/>
</dbReference>
<dbReference type="AlphaFoldDB" id="A0A5N8WQL7"/>
<proteinExistence type="predicted"/>
<dbReference type="InterPro" id="IPR050312">
    <property type="entry name" value="IolE/XylAMocC-like"/>
</dbReference>
<name>A0A5N8WQL7_9ACTN</name>
<reference evidence="2 3" key="1">
    <citation type="submission" date="2019-09" db="EMBL/GenBank/DDBJ databases">
        <authorList>
            <person name="Duangmal K."/>
            <person name="Teo W.F.A."/>
            <person name="Lipun K."/>
        </authorList>
    </citation>
    <scope>NUCLEOTIDE SEQUENCE [LARGE SCALE GENOMIC DNA]</scope>
    <source>
        <strain evidence="2 3">K1PN6</strain>
    </source>
</reference>
<accession>A0A5N8WQL7</accession>